<protein>
    <submittedName>
        <fullName evidence="1">Uncharacterized protein</fullName>
    </submittedName>
</protein>
<proteinExistence type="predicted"/>
<reference evidence="1" key="1">
    <citation type="submission" date="2019-08" db="EMBL/GenBank/DDBJ databases">
        <authorList>
            <person name="Kucharzyk K."/>
            <person name="Murdoch R.W."/>
            <person name="Higgins S."/>
            <person name="Loffler F."/>
        </authorList>
    </citation>
    <scope>NUCLEOTIDE SEQUENCE</scope>
</reference>
<accession>A0A645G3C3</accession>
<organism evidence="1">
    <name type="scientific">bioreactor metagenome</name>
    <dbReference type="NCBI Taxonomy" id="1076179"/>
    <lineage>
        <taxon>unclassified sequences</taxon>
        <taxon>metagenomes</taxon>
        <taxon>ecological metagenomes</taxon>
    </lineage>
</organism>
<gene>
    <name evidence="1" type="ORF">SDC9_167821</name>
</gene>
<name>A0A645G3C3_9ZZZZ</name>
<dbReference type="AlphaFoldDB" id="A0A645G3C3"/>
<sequence length="73" mass="8095">MALHPLDIEHHHIQLAGGRYLGVLLPHGAGSRVSRIGEQGLTVLLPCFVQGSKYRAGHKHLAPDDDRDRLRQI</sequence>
<comment type="caution">
    <text evidence="1">The sequence shown here is derived from an EMBL/GenBank/DDBJ whole genome shotgun (WGS) entry which is preliminary data.</text>
</comment>
<evidence type="ECO:0000313" key="1">
    <source>
        <dbReference type="EMBL" id="MPN20442.1"/>
    </source>
</evidence>
<dbReference type="EMBL" id="VSSQ01068208">
    <property type="protein sequence ID" value="MPN20442.1"/>
    <property type="molecule type" value="Genomic_DNA"/>
</dbReference>